<dbReference type="SUPFAM" id="SSF52440">
    <property type="entry name" value="PreATP-grasp domain"/>
    <property type="match status" value="1"/>
</dbReference>
<reference evidence="13" key="1">
    <citation type="submission" date="2022-11" db="EMBL/GenBank/DDBJ databases">
        <title>Lacrimispora xylanolytica sy1, complete genome.</title>
        <authorList>
            <person name="Choi S."/>
        </authorList>
    </citation>
    <scope>NUCLEOTIDE SEQUENCE</scope>
    <source>
        <strain evidence="13">Sy1</strain>
    </source>
</reference>
<accession>A0ABY7AA72</accession>
<keyword evidence="8 10" id="KW-0573">Peptidoglycan synthesis</keyword>
<keyword evidence="3 10" id="KW-0963">Cytoplasm</keyword>
<dbReference type="InterPro" id="IPR011095">
    <property type="entry name" value="Dala_Dala_lig_C"/>
</dbReference>
<dbReference type="InterPro" id="IPR016185">
    <property type="entry name" value="PreATP-grasp_dom_sf"/>
</dbReference>
<dbReference type="InterPro" id="IPR011127">
    <property type="entry name" value="Dala_Dala_lig_N"/>
</dbReference>
<dbReference type="EMBL" id="CP113524">
    <property type="protein sequence ID" value="WAJ22769.1"/>
    <property type="molecule type" value="Genomic_DNA"/>
</dbReference>
<evidence type="ECO:0000256" key="4">
    <source>
        <dbReference type="ARBA" id="ARBA00022598"/>
    </source>
</evidence>
<dbReference type="PROSITE" id="PS50975">
    <property type="entry name" value="ATP_GRASP"/>
    <property type="match status" value="1"/>
</dbReference>
<dbReference type="Gene3D" id="3.40.50.20">
    <property type="match status" value="1"/>
</dbReference>
<gene>
    <name evidence="10" type="primary">ddl</name>
    <name evidence="13" type="ORF">OW255_14495</name>
</gene>
<dbReference type="PROSITE" id="PS00843">
    <property type="entry name" value="DALA_DALA_LIGASE_1"/>
    <property type="match status" value="1"/>
</dbReference>
<evidence type="ECO:0000256" key="5">
    <source>
        <dbReference type="ARBA" id="ARBA00022741"/>
    </source>
</evidence>
<evidence type="ECO:0000256" key="2">
    <source>
        <dbReference type="ARBA" id="ARBA00010871"/>
    </source>
</evidence>
<dbReference type="PANTHER" id="PTHR23132:SF23">
    <property type="entry name" value="D-ALANINE--D-ALANINE LIGASE B"/>
    <property type="match status" value="1"/>
</dbReference>
<dbReference type="RefSeq" id="WP_268114463.1">
    <property type="nucleotide sequence ID" value="NZ_CP113524.1"/>
</dbReference>
<keyword evidence="7 10" id="KW-0133">Cell shape</keyword>
<evidence type="ECO:0000256" key="10">
    <source>
        <dbReference type="HAMAP-Rule" id="MF_00047"/>
    </source>
</evidence>
<sequence length="340" mass="37310">MKIVVLAGGYSPERDVSLSSGAMITNALMEKGHDVCLLDSYLGIADGEEIRFQSLNDGGNHYYEIGKDAPDLEQLTDAFHRRGFMGNRVIEACSLADIVFLALHGGAGENGQIQAVLDAYGISYTGTGYEGSLNAMDKHIAKLMMREAGILTPDWKVYTKGKRIEPYTLPCVVKPCGCGSSVGVVMVENLSQWEDALHVAFQYEERIMAEAKITGREFSVGIMGKEALPVIEIIPNEGFYDYENKYQPGKTEEICPAQITEEKAEEMKQLALLVHETLYLGYYSRVDFLMKEDGSLYCLEANTLPGMTPFSLLPQEALAAGITYADLCNEIAKHGKGVLS</sequence>
<name>A0ABY7AA72_9FIRM</name>
<feature type="domain" description="ATP-grasp" evidence="12">
    <location>
        <begin position="142"/>
        <end position="333"/>
    </location>
</feature>
<keyword evidence="4 10" id="KW-0436">Ligase</keyword>
<comment type="similarity">
    <text evidence="2 10">Belongs to the D-alanine--D-alanine ligase family.</text>
</comment>
<evidence type="ECO:0000259" key="12">
    <source>
        <dbReference type="PROSITE" id="PS50975"/>
    </source>
</evidence>
<evidence type="ECO:0000313" key="14">
    <source>
        <dbReference type="Proteomes" id="UP001163115"/>
    </source>
</evidence>
<dbReference type="InterPro" id="IPR005905">
    <property type="entry name" value="D_ala_D_ala"/>
</dbReference>
<dbReference type="SUPFAM" id="SSF56059">
    <property type="entry name" value="Glutathione synthetase ATP-binding domain-like"/>
    <property type="match status" value="1"/>
</dbReference>
<comment type="pathway">
    <text evidence="10">Cell wall biogenesis; peptidoglycan biosynthesis.</text>
</comment>
<dbReference type="NCBIfam" id="NF002378">
    <property type="entry name" value="PRK01372.1"/>
    <property type="match status" value="1"/>
</dbReference>
<keyword evidence="9 10" id="KW-0961">Cell wall biogenesis/degradation</keyword>
<dbReference type="Gene3D" id="3.30.470.20">
    <property type="entry name" value="ATP-grasp fold, B domain"/>
    <property type="match status" value="1"/>
</dbReference>
<organism evidence="13 14">
    <name type="scientific">Lacrimispora xylanolytica</name>
    <dbReference type="NCBI Taxonomy" id="29375"/>
    <lineage>
        <taxon>Bacteria</taxon>
        <taxon>Bacillati</taxon>
        <taxon>Bacillota</taxon>
        <taxon>Clostridia</taxon>
        <taxon>Lachnospirales</taxon>
        <taxon>Lachnospiraceae</taxon>
        <taxon>Lacrimispora</taxon>
    </lineage>
</organism>
<protein>
    <recommendedName>
        <fullName evidence="10">D-alanine--D-alanine ligase</fullName>
        <ecNumber evidence="10">6.3.2.4</ecNumber>
    </recommendedName>
    <alternativeName>
        <fullName evidence="10">D-Ala-D-Ala ligase</fullName>
    </alternativeName>
    <alternativeName>
        <fullName evidence="10">D-alanylalanine synthetase</fullName>
    </alternativeName>
</protein>
<keyword evidence="5 11" id="KW-0547">Nucleotide-binding</keyword>
<dbReference type="NCBIfam" id="TIGR01205">
    <property type="entry name" value="D_ala_D_alaTIGR"/>
    <property type="match status" value="1"/>
</dbReference>
<dbReference type="PANTHER" id="PTHR23132">
    <property type="entry name" value="D-ALANINE--D-ALANINE LIGASE"/>
    <property type="match status" value="1"/>
</dbReference>
<dbReference type="HAMAP" id="MF_00047">
    <property type="entry name" value="Dala_Dala_lig"/>
    <property type="match status" value="1"/>
</dbReference>
<proteinExistence type="inferred from homology"/>
<dbReference type="Pfam" id="PF01820">
    <property type="entry name" value="Dala_Dala_lig_N"/>
    <property type="match status" value="1"/>
</dbReference>
<evidence type="ECO:0000256" key="8">
    <source>
        <dbReference type="ARBA" id="ARBA00022984"/>
    </source>
</evidence>
<evidence type="ECO:0000256" key="1">
    <source>
        <dbReference type="ARBA" id="ARBA00004496"/>
    </source>
</evidence>
<keyword evidence="14" id="KW-1185">Reference proteome</keyword>
<dbReference type="Pfam" id="PF07478">
    <property type="entry name" value="Dala_Dala_lig_C"/>
    <property type="match status" value="1"/>
</dbReference>
<dbReference type="InterPro" id="IPR011761">
    <property type="entry name" value="ATP-grasp"/>
</dbReference>
<dbReference type="EC" id="6.3.2.4" evidence="10"/>
<comment type="subcellular location">
    <subcellularLocation>
        <location evidence="1 10">Cytoplasm</location>
    </subcellularLocation>
</comment>
<evidence type="ECO:0000256" key="7">
    <source>
        <dbReference type="ARBA" id="ARBA00022960"/>
    </source>
</evidence>
<comment type="catalytic activity">
    <reaction evidence="10">
        <text>2 D-alanine + ATP = D-alanyl-D-alanine + ADP + phosphate + H(+)</text>
        <dbReference type="Rhea" id="RHEA:11224"/>
        <dbReference type="ChEBI" id="CHEBI:15378"/>
        <dbReference type="ChEBI" id="CHEBI:30616"/>
        <dbReference type="ChEBI" id="CHEBI:43474"/>
        <dbReference type="ChEBI" id="CHEBI:57416"/>
        <dbReference type="ChEBI" id="CHEBI:57822"/>
        <dbReference type="ChEBI" id="CHEBI:456216"/>
        <dbReference type="EC" id="6.3.2.4"/>
    </reaction>
</comment>
<evidence type="ECO:0000256" key="6">
    <source>
        <dbReference type="ARBA" id="ARBA00022840"/>
    </source>
</evidence>
<keyword evidence="6 11" id="KW-0067">ATP-binding</keyword>
<evidence type="ECO:0000256" key="3">
    <source>
        <dbReference type="ARBA" id="ARBA00022490"/>
    </source>
</evidence>
<comment type="function">
    <text evidence="10">Cell wall formation.</text>
</comment>
<evidence type="ECO:0000256" key="11">
    <source>
        <dbReference type="PROSITE-ProRule" id="PRU00409"/>
    </source>
</evidence>
<dbReference type="PIRSF" id="PIRSF039102">
    <property type="entry name" value="Ddl/VanB"/>
    <property type="match status" value="1"/>
</dbReference>
<dbReference type="InterPro" id="IPR000291">
    <property type="entry name" value="D-Ala_lig_Van_CS"/>
</dbReference>
<dbReference type="InterPro" id="IPR013815">
    <property type="entry name" value="ATP_grasp_subdomain_1"/>
</dbReference>
<evidence type="ECO:0000256" key="9">
    <source>
        <dbReference type="ARBA" id="ARBA00023316"/>
    </source>
</evidence>
<dbReference type="GO" id="GO:0008716">
    <property type="term" value="F:D-alanine-D-alanine ligase activity"/>
    <property type="evidence" value="ECO:0007669"/>
    <property type="project" value="UniProtKB-EC"/>
</dbReference>
<dbReference type="Gene3D" id="3.30.1490.20">
    <property type="entry name" value="ATP-grasp fold, A domain"/>
    <property type="match status" value="1"/>
</dbReference>
<dbReference type="Proteomes" id="UP001163115">
    <property type="component" value="Chromosome"/>
</dbReference>
<evidence type="ECO:0000313" key="13">
    <source>
        <dbReference type="EMBL" id="WAJ22769.1"/>
    </source>
</evidence>